<proteinExistence type="predicted"/>
<feature type="domain" description="Alginate lyase" evidence="3">
    <location>
        <begin position="73"/>
        <end position="287"/>
    </location>
</feature>
<dbReference type="Gene3D" id="1.50.10.100">
    <property type="entry name" value="Chondroitin AC/alginate lyase"/>
    <property type="match status" value="1"/>
</dbReference>
<dbReference type="EMBL" id="CP143784">
    <property type="protein sequence ID" value="WVN86019.1"/>
    <property type="molecule type" value="Genomic_DNA"/>
</dbReference>
<evidence type="ECO:0000256" key="2">
    <source>
        <dbReference type="ARBA" id="ARBA00023239"/>
    </source>
</evidence>
<sequence length="374" mass="43246">MSLKVPKNPLEILTPLLTSHPTPQALQHLHDLCDELLASDETFSVTFSKIPCPEGKNHLFTLHPCYWEIEPGKWEHRDGQRNPYCDLLGGQKQLKAMSRAVHTLSLGVIYLGAKDNEWQERCLTRIEHVLNVFFVDEDTRMTPEVWYAQCQPGENPARGNYGFVIAVRNILLVSQSLPLVQDKLSDALVTQIKDWFKAQTEWMETSEQGKAVRAMNNNHTTWYHAVLASHLTCIDKKKGVSHANQFFDQKMKDHPDPFTFNQYRLGRARPRHSTLFALEPTFIIAALTYSSELEKPSKKIVNYLTDLVNWAKTVEPGDIERPLEEQGRYEARLGWFERMLKRWSGEEIATVDPQGENLWEEGWKKRMKVTWGFL</sequence>
<dbReference type="RefSeq" id="XP_066066719.1">
    <property type="nucleotide sequence ID" value="XM_066210622.1"/>
</dbReference>
<reference evidence="4" key="2">
    <citation type="journal article" date="2022" name="Elife">
        <title>Obligate sexual reproduction of a homothallic fungus closely related to the Cryptococcus pathogenic species complex.</title>
        <authorList>
            <person name="Passer A.R."/>
            <person name="Clancey S.A."/>
            <person name="Shea T."/>
            <person name="David-Palma M."/>
            <person name="Averette A.F."/>
            <person name="Boekhout T."/>
            <person name="Porcel B.M."/>
            <person name="Nowrousian M."/>
            <person name="Cuomo C.A."/>
            <person name="Sun S."/>
            <person name="Heitman J."/>
            <person name="Coelho M.A."/>
        </authorList>
    </citation>
    <scope>NUCLEOTIDE SEQUENCE</scope>
    <source>
        <strain evidence="4">CBS 7841</strain>
    </source>
</reference>
<dbReference type="GeneID" id="91085391"/>
<organism evidence="4 5">
    <name type="scientific">Cryptococcus depauperatus CBS 7841</name>
    <dbReference type="NCBI Taxonomy" id="1295531"/>
    <lineage>
        <taxon>Eukaryota</taxon>
        <taxon>Fungi</taxon>
        <taxon>Dikarya</taxon>
        <taxon>Basidiomycota</taxon>
        <taxon>Agaricomycotina</taxon>
        <taxon>Tremellomycetes</taxon>
        <taxon>Tremellales</taxon>
        <taxon>Cryptococcaceae</taxon>
        <taxon>Cryptococcus</taxon>
    </lineage>
</organism>
<dbReference type="SUPFAM" id="SSF48230">
    <property type="entry name" value="Chondroitin AC/alginate lyase"/>
    <property type="match status" value="1"/>
</dbReference>
<dbReference type="InterPro" id="IPR008397">
    <property type="entry name" value="Alginate_lyase_dom"/>
</dbReference>
<dbReference type="OrthoDB" id="63533at2759"/>
<evidence type="ECO:0000313" key="5">
    <source>
        <dbReference type="Proteomes" id="UP000094043"/>
    </source>
</evidence>
<keyword evidence="1" id="KW-0732">Signal</keyword>
<dbReference type="Pfam" id="PF05426">
    <property type="entry name" value="Alginate_lyase"/>
    <property type="match status" value="1"/>
</dbReference>
<reference evidence="4" key="3">
    <citation type="submission" date="2024-01" db="EMBL/GenBank/DDBJ databases">
        <authorList>
            <person name="Coelho M.A."/>
            <person name="David-Palma M."/>
            <person name="Shea T."/>
            <person name="Sun S."/>
            <person name="Cuomo C.A."/>
            <person name="Heitman J."/>
        </authorList>
    </citation>
    <scope>NUCLEOTIDE SEQUENCE</scope>
    <source>
        <strain evidence="4">CBS 7841</strain>
    </source>
</reference>
<dbReference type="AlphaFoldDB" id="A0A1E3IKA3"/>
<keyword evidence="5" id="KW-1185">Reference proteome</keyword>
<keyword evidence="2" id="KW-0456">Lyase</keyword>
<name>A0A1E3IKA3_9TREE</name>
<dbReference type="VEuPathDB" id="FungiDB:L203_02354"/>
<evidence type="ECO:0000313" key="4">
    <source>
        <dbReference type="EMBL" id="WVN86019.1"/>
    </source>
</evidence>
<gene>
    <name evidence="4" type="ORF">L203_101177</name>
</gene>
<dbReference type="KEGG" id="cdep:91085391"/>
<protein>
    <submittedName>
        <fullName evidence="4">DNA phosphorothioation-dependent restriction protein DptG</fullName>
    </submittedName>
</protein>
<dbReference type="Proteomes" id="UP000094043">
    <property type="component" value="Chromosome 1"/>
</dbReference>
<dbReference type="InterPro" id="IPR008929">
    <property type="entry name" value="Chondroitin_lyas"/>
</dbReference>
<evidence type="ECO:0000259" key="3">
    <source>
        <dbReference type="Pfam" id="PF05426"/>
    </source>
</evidence>
<reference evidence="4" key="1">
    <citation type="submission" date="2016-06" db="EMBL/GenBank/DDBJ databases">
        <authorList>
            <person name="Cuomo C."/>
            <person name="Litvintseva A."/>
            <person name="Heitman J."/>
            <person name="Chen Y."/>
            <person name="Sun S."/>
            <person name="Springer D."/>
            <person name="Dromer F."/>
            <person name="Young S."/>
            <person name="Zeng Q."/>
            <person name="Chapman S."/>
            <person name="Gujja S."/>
            <person name="Saif S."/>
            <person name="Birren B."/>
        </authorList>
    </citation>
    <scope>NUCLEOTIDE SEQUENCE</scope>
    <source>
        <strain evidence="4">CBS 7841</strain>
    </source>
</reference>
<accession>A0A1E3IKA3</accession>
<dbReference type="GO" id="GO:0042597">
    <property type="term" value="C:periplasmic space"/>
    <property type="evidence" value="ECO:0007669"/>
    <property type="project" value="InterPro"/>
</dbReference>
<evidence type="ECO:0000256" key="1">
    <source>
        <dbReference type="ARBA" id="ARBA00022729"/>
    </source>
</evidence>
<dbReference type="GO" id="GO:0016829">
    <property type="term" value="F:lyase activity"/>
    <property type="evidence" value="ECO:0007669"/>
    <property type="project" value="UniProtKB-KW"/>
</dbReference>